<feature type="signal peptide" evidence="2">
    <location>
        <begin position="1"/>
        <end position="38"/>
    </location>
</feature>
<keyword evidence="1" id="KW-0472">Membrane</keyword>
<dbReference type="AlphaFoldDB" id="L8P2I8"/>
<comment type="caution">
    <text evidence="3">The sequence shown here is derived from an EMBL/GenBank/DDBJ whole genome shotgun (WGS) entry which is preliminary data.</text>
</comment>
<protein>
    <recommendedName>
        <fullName evidence="5">Secreted protein</fullName>
    </recommendedName>
</protein>
<feature type="chain" id="PRO_5003995411" description="Secreted protein" evidence="2">
    <location>
        <begin position="39"/>
        <end position="187"/>
    </location>
</feature>
<keyword evidence="1" id="KW-1133">Transmembrane helix</keyword>
<keyword evidence="1" id="KW-0812">Transmembrane</keyword>
<organism evidence="3 4">
    <name type="scientific">Streptomyces viridochromogenes Tue57</name>
    <dbReference type="NCBI Taxonomy" id="1160705"/>
    <lineage>
        <taxon>Bacteria</taxon>
        <taxon>Bacillati</taxon>
        <taxon>Actinomycetota</taxon>
        <taxon>Actinomycetes</taxon>
        <taxon>Kitasatosporales</taxon>
        <taxon>Streptomycetaceae</taxon>
        <taxon>Streptomyces</taxon>
    </lineage>
</organism>
<evidence type="ECO:0000313" key="4">
    <source>
        <dbReference type="Proteomes" id="UP000011205"/>
    </source>
</evidence>
<proteinExistence type="predicted"/>
<evidence type="ECO:0000256" key="1">
    <source>
        <dbReference type="SAM" id="Phobius"/>
    </source>
</evidence>
<reference evidence="3 4" key="1">
    <citation type="journal article" date="2013" name="Genome Announc.">
        <title>Draft Genome Sequence of Streptomyces viridochromogenes Strain Tu57, Producer of Avilamycin.</title>
        <authorList>
            <person name="Gruning B.A."/>
            <person name="Erxleben A."/>
            <person name="Hahnlein A."/>
            <person name="Gunther S."/>
        </authorList>
    </citation>
    <scope>NUCLEOTIDE SEQUENCE [LARGE SCALE GENOMIC DNA]</scope>
    <source>
        <strain evidence="3 4">Tue57</strain>
    </source>
</reference>
<keyword evidence="2" id="KW-0732">Signal</keyword>
<evidence type="ECO:0008006" key="5">
    <source>
        <dbReference type="Google" id="ProtNLM"/>
    </source>
</evidence>
<feature type="transmembrane region" description="Helical" evidence="1">
    <location>
        <begin position="155"/>
        <end position="178"/>
    </location>
</feature>
<dbReference type="PATRIC" id="fig|1160705.3.peg.8261"/>
<gene>
    <name evidence="3" type="ORF">STVIR_8362</name>
</gene>
<dbReference type="EMBL" id="AMLP01000270">
    <property type="protein sequence ID" value="ELS50655.1"/>
    <property type="molecule type" value="Genomic_DNA"/>
</dbReference>
<evidence type="ECO:0000313" key="3">
    <source>
        <dbReference type="EMBL" id="ELS50655.1"/>
    </source>
</evidence>
<evidence type="ECO:0000256" key="2">
    <source>
        <dbReference type="SAM" id="SignalP"/>
    </source>
</evidence>
<name>L8P2I8_STRVR</name>
<dbReference type="Proteomes" id="UP000011205">
    <property type="component" value="Unassembled WGS sequence"/>
</dbReference>
<sequence length="187" mass="18655">MPPEGTHMRKSPLFLRSGLTVAAASALFLPVAAGSAAAVSGISVSTTGSTVSVTTSACSTNINGSWGTASLLNSRQSDFAQGRQVSLTGTATLQSAAWSSVRPGTYTVIVVCANGSTAGTQSVVVSAPSPTPRITATASPSRGVMGGMGGASTDYGTLTLVGGGVLVGTGVLATAWYLRRKAKPYRL</sequence>
<accession>L8P2I8</accession>